<feature type="domain" description="DUF1648" evidence="2">
    <location>
        <begin position="26"/>
        <end position="73"/>
    </location>
</feature>
<dbReference type="RefSeq" id="WP_307340013.1">
    <property type="nucleotide sequence ID" value="NZ_JAUSUQ010000009.1"/>
</dbReference>
<keyword evidence="4" id="KW-1185">Reference proteome</keyword>
<feature type="transmembrane region" description="Helical" evidence="1">
    <location>
        <begin position="227"/>
        <end position="247"/>
    </location>
</feature>
<evidence type="ECO:0000313" key="3">
    <source>
        <dbReference type="EMBL" id="MDQ0339665.1"/>
    </source>
</evidence>
<dbReference type="Proteomes" id="UP001232445">
    <property type="component" value="Unassembled WGS sequence"/>
</dbReference>
<evidence type="ECO:0000259" key="2">
    <source>
        <dbReference type="Pfam" id="PF07853"/>
    </source>
</evidence>
<keyword evidence="1" id="KW-1133">Transmembrane helix</keyword>
<dbReference type="PANTHER" id="PTHR37810">
    <property type="entry name" value="IMMUNITY PROTEIN SDPI"/>
    <property type="match status" value="1"/>
</dbReference>
<feature type="transmembrane region" description="Helical" evidence="1">
    <location>
        <begin position="155"/>
        <end position="177"/>
    </location>
</feature>
<sequence>MGTNHYRTQAPERPPLISALDVVLYLLLLAALVTGVLFRPMLPEKIAVHFNPSGEPTRYESSSFTLWFIPVLGMGLVLFNNLMHWLALSWMYYFQTDSEEDAQQNGGESGGLTGKQKQEMARLFAFLKVFLTVMFISIQAYVIYWNMPGTDSHTWWLRIGVDLLIGLFFVLLGLLFYRSHLPVNIPWWPGHRSQEVNQVFNKRMSLAMVLAGLLLIVLSIVLDELNIGSVLIVTLVIPLAGIVWGIIAAQRIWKQLKEGHM</sequence>
<evidence type="ECO:0000313" key="4">
    <source>
        <dbReference type="Proteomes" id="UP001232445"/>
    </source>
</evidence>
<proteinExistence type="predicted"/>
<dbReference type="InterPro" id="IPR012867">
    <property type="entry name" value="DUF1648"/>
</dbReference>
<comment type="caution">
    <text evidence="3">The sequence shown here is derived from an EMBL/GenBank/DDBJ whole genome shotgun (WGS) entry which is preliminary data.</text>
</comment>
<keyword evidence="1" id="KW-0812">Transmembrane</keyword>
<evidence type="ECO:0000256" key="1">
    <source>
        <dbReference type="SAM" id="Phobius"/>
    </source>
</evidence>
<organism evidence="3 4">
    <name type="scientific">Caldalkalibacillus uzonensis</name>
    <dbReference type="NCBI Taxonomy" id="353224"/>
    <lineage>
        <taxon>Bacteria</taxon>
        <taxon>Bacillati</taxon>
        <taxon>Bacillota</taxon>
        <taxon>Bacilli</taxon>
        <taxon>Bacillales</taxon>
        <taxon>Bacillaceae</taxon>
        <taxon>Caldalkalibacillus</taxon>
    </lineage>
</organism>
<accession>A0ABU0CTF9</accession>
<keyword evidence="1" id="KW-0472">Membrane</keyword>
<name>A0ABU0CTF9_9BACI</name>
<protein>
    <submittedName>
        <fullName evidence="3">Membrane protein</fullName>
    </submittedName>
</protein>
<feature type="transmembrane region" description="Helical" evidence="1">
    <location>
        <begin position="123"/>
        <end position="143"/>
    </location>
</feature>
<reference evidence="3 4" key="1">
    <citation type="submission" date="2023-07" db="EMBL/GenBank/DDBJ databases">
        <title>Genomic Encyclopedia of Type Strains, Phase IV (KMG-IV): sequencing the most valuable type-strain genomes for metagenomic binning, comparative biology and taxonomic classification.</title>
        <authorList>
            <person name="Goeker M."/>
        </authorList>
    </citation>
    <scope>NUCLEOTIDE SEQUENCE [LARGE SCALE GENOMIC DNA]</scope>
    <source>
        <strain evidence="3 4">DSM 17740</strain>
    </source>
</reference>
<dbReference type="PANTHER" id="PTHR37810:SF5">
    <property type="entry name" value="IMMUNITY PROTEIN SDPI"/>
    <property type="match status" value="1"/>
</dbReference>
<feature type="transmembrane region" description="Helical" evidence="1">
    <location>
        <begin position="204"/>
        <end position="221"/>
    </location>
</feature>
<feature type="transmembrane region" description="Helical" evidence="1">
    <location>
        <begin position="22"/>
        <end position="42"/>
    </location>
</feature>
<gene>
    <name evidence="3" type="ORF">J2S00_002458</name>
</gene>
<feature type="transmembrane region" description="Helical" evidence="1">
    <location>
        <begin position="62"/>
        <end position="82"/>
    </location>
</feature>
<dbReference type="Pfam" id="PF07853">
    <property type="entry name" value="DUF1648"/>
    <property type="match status" value="1"/>
</dbReference>
<dbReference type="EMBL" id="JAUSUQ010000009">
    <property type="protein sequence ID" value="MDQ0339665.1"/>
    <property type="molecule type" value="Genomic_DNA"/>
</dbReference>